<dbReference type="EMBL" id="JACXAF010000007">
    <property type="protein sequence ID" value="MBD1389139.1"/>
    <property type="molecule type" value="Genomic_DNA"/>
</dbReference>
<protein>
    <submittedName>
        <fullName evidence="3">Tryptophan 7-halogenase</fullName>
    </submittedName>
</protein>
<dbReference type="PANTHER" id="PTHR43747">
    <property type="entry name" value="FAD-BINDING PROTEIN"/>
    <property type="match status" value="1"/>
</dbReference>
<dbReference type="PANTHER" id="PTHR43747:SF4">
    <property type="entry name" value="FLAVIN-DEPENDENT TRYPTOPHAN HALOGENASE"/>
    <property type="match status" value="1"/>
</dbReference>
<dbReference type="GO" id="GO:0004497">
    <property type="term" value="F:monooxygenase activity"/>
    <property type="evidence" value="ECO:0007669"/>
    <property type="project" value="InterPro"/>
</dbReference>
<evidence type="ECO:0000313" key="4">
    <source>
        <dbReference type="Proteomes" id="UP000638014"/>
    </source>
</evidence>
<gene>
    <name evidence="3" type="ORF">IC617_06840</name>
</gene>
<organism evidence="3 4">
    <name type="scientific">Neiella litorisoli</name>
    <dbReference type="NCBI Taxonomy" id="2771431"/>
    <lineage>
        <taxon>Bacteria</taxon>
        <taxon>Pseudomonadati</taxon>
        <taxon>Pseudomonadota</taxon>
        <taxon>Gammaproteobacteria</taxon>
        <taxon>Alteromonadales</taxon>
        <taxon>Echinimonadaceae</taxon>
        <taxon>Neiella</taxon>
    </lineage>
</organism>
<dbReference type="GO" id="GO:0000166">
    <property type="term" value="F:nucleotide binding"/>
    <property type="evidence" value="ECO:0007669"/>
    <property type="project" value="UniProtKB-KW"/>
</dbReference>
<reference evidence="3" key="1">
    <citation type="submission" date="2020-09" db="EMBL/GenBank/DDBJ databases">
        <title>A novel bacterium of genus Neiella, isolated from South China Sea.</title>
        <authorList>
            <person name="Huang H."/>
            <person name="Mo K."/>
            <person name="Hu Y."/>
        </authorList>
    </citation>
    <scope>NUCLEOTIDE SEQUENCE</scope>
    <source>
        <strain evidence="3">HB171785</strain>
    </source>
</reference>
<name>A0A8J6QG06_9GAMM</name>
<feature type="binding site" evidence="2">
    <location>
        <position position="184"/>
    </location>
    <ligand>
        <name>FAD</name>
        <dbReference type="ChEBI" id="CHEBI:57692"/>
    </ligand>
</feature>
<dbReference type="InterPro" id="IPR033856">
    <property type="entry name" value="Trp_halogen"/>
</dbReference>
<sequence length="496" mass="56006">MTMKKIVVLGGGTAGWMTVSLLHHAWASKGFQFAVVESANVPTIGVGEGSTPALKQFFDKLGIAESEWMPACAATYKCGIRFANWAGRAGYDSYFHPFTSTLDNNVLGYFHHHINARRQGHNSYRAPDDYFLANVLAEQHQAPKESESFPFEQSYGYHFDAAALGHFLKQRAIRQGVEHIEADVEQVQLTTQGDIRQLVTHNHNAIEADFFVDCSGFKSLLLQGTLQVPFVSYANALFNDAAVTLPTQSTDFLPSLTTSTAMTNGWRWHIPLTNRVGNGYVYSSQYCNSDDAEFELRQQLGLLDSAIEAKHLKMKVGRVAEHWRRNCLAVGLSQGFIEPLEATALMLVQYTVENFILAFEKGNFTDTNRNQFNSNINAQFDGIRDYIVAHYKTSGRKDSQYWRDNGQNDQLSDSLRYVFQSWMQGKDFSEALRKQGIDRFYSDVSWMCLLTGMGVLPPLAAGESTIQVEQDRRWIAEFLRRSSLNFPDHRTYLTAQ</sequence>
<dbReference type="AlphaFoldDB" id="A0A8J6QG06"/>
<keyword evidence="4" id="KW-1185">Reference proteome</keyword>
<dbReference type="PIRSF" id="PIRSF011396">
    <property type="entry name" value="Trp_halogenase"/>
    <property type="match status" value="1"/>
</dbReference>
<keyword evidence="2" id="KW-0285">Flavoprotein</keyword>
<keyword evidence="2" id="KW-0274">FAD</keyword>
<dbReference type="Pfam" id="PF04820">
    <property type="entry name" value="Trp_halogenase"/>
    <property type="match status" value="1"/>
</dbReference>
<evidence type="ECO:0000256" key="1">
    <source>
        <dbReference type="PIRSR" id="PIRSR011396-1"/>
    </source>
</evidence>
<feature type="binding site" evidence="2">
    <location>
        <position position="77"/>
    </location>
    <ligand>
        <name>7-chloro-L-tryptophan</name>
        <dbReference type="ChEBI" id="CHEBI:58713"/>
    </ligand>
</feature>
<feature type="binding site" evidence="2">
    <location>
        <begin position="11"/>
        <end position="14"/>
    </location>
    <ligand>
        <name>FAD</name>
        <dbReference type="ChEBI" id="CHEBI:57692"/>
    </ligand>
</feature>
<evidence type="ECO:0000313" key="3">
    <source>
        <dbReference type="EMBL" id="MBD1389139.1"/>
    </source>
</evidence>
<feature type="active site" evidence="1">
    <location>
        <position position="77"/>
    </location>
</feature>
<dbReference type="InterPro" id="IPR006905">
    <property type="entry name" value="Flavin_halogenase"/>
</dbReference>
<dbReference type="Gene3D" id="3.50.50.60">
    <property type="entry name" value="FAD/NAD(P)-binding domain"/>
    <property type="match status" value="1"/>
</dbReference>
<proteinExistence type="predicted"/>
<dbReference type="Proteomes" id="UP000638014">
    <property type="component" value="Unassembled WGS sequence"/>
</dbReference>
<feature type="binding site" evidence="2">
    <location>
        <position position="341"/>
    </location>
    <ligand>
        <name>L-tryptophan</name>
        <dbReference type="ChEBI" id="CHEBI:57912"/>
    </ligand>
</feature>
<dbReference type="InterPro" id="IPR050816">
    <property type="entry name" value="Flavin-dep_Halogenase_NPB"/>
</dbReference>
<comment type="caution">
    <text evidence="3">The sequence shown here is derived from an EMBL/GenBank/DDBJ whole genome shotgun (WGS) entry which is preliminary data.</text>
</comment>
<evidence type="ECO:0000256" key="2">
    <source>
        <dbReference type="PIRSR" id="PIRSR011396-2"/>
    </source>
</evidence>
<dbReference type="InterPro" id="IPR036188">
    <property type="entry name" value="FAD/NAD-bd_sf"/>
</dbReference>
<accession>A0A8J6QG06</accession>
<dbReference type="SUPFAM" id="SSF51905">
    <property type="entry name" value="FAD/NAD(P)-binding domain"/>
    <property type="match status" value="1"/>
</dbReference>
<keyword evidence="2" id="KW-0547">Nucleotide-binding</keyword>
<feature type="binding site" evidence="2">
    <location>
        <position position="332"/>
    </location>
    <ligand>
        <name>FAD</name>
        <dbReference type="ChEBI" id="CHEBI:57692"/>
    </ligand>
</feature>